<gene>
    <name evidence="3" type="primary">Contig383.g424</name>
    <name evidence="3" type="ORF">STYLEM_3496</name>
</gene>
<protein>
    <recommendedName>
        <fullName evidence="5">Transmembrane protein</fullName>
    </recommendedName>
</protein>
<accession>A0A077ZX71</accession>
<dbReference type="Proteomes" id="UP000039865">
    <property type="component" value="Unassembled WGS sequence"/>
</dbReference>
<evidence type="ECO:0000313" key="4">
    <source>
        <dbReference type="Proteomes" id="UP000039865"/>
    </source>
</evidence>
<feature type="transmembrane region" description="Helical" evidence="2">
    <location>
        <begin position="22"/>
        <end position="44"/>
    </location>
</feature>
<keyword evidence="4" id="KW-1185">Reference proteome</keyword>
<reference evidence="3 4" key="1">
    <citation type="submission" date="2014-06" db="EMBL/GenBank/DDBJ databases">
        <authorList>
            <person name="Swart Estienne"/>
        </authorList>
    </citation>
    <scope>NUCLEOTIDE SEQUENCE [LARGE SCALE GENOMIC DNA]</scope>
    <source>
        <strain evidence="3 4">130c</strain>
    </source>
</reference>
<evidence type="ECO:0000313" key="3">
    <source>
        <dbReference type="EMBL" id="CDW74516.1"/>
    </source>
</evidence>
<evidence type="ECO:0000256" key="1">
    <source>
        <dbReference type="SAM" id="MobiDB-lite"/>
    </source>
</evidence>
<dbReference type="EMBL" id="CCKQ01003395">
    <property type="protein sequence ID" value="CDW74516.1"/>
    <property type="molecule type" value="Genomic_DNA"/>
</dbReference>
<name>A0A077ZX71_STYLE</name>
<feature type="region of interest" description="Disordered" evidence="1">
    <location>
        <begin position="282"/>
        <end position="304"/>
    </location>
</feature>
<dbReference type="InParanoid" id="A0A077ZX71"/>
<sequence length="317" mass="36971">MSFSQQLLKATQQQSQKSDSEIIKYSALIGLAGGLASSIIYYMVQRSFSSSGVQQDPIVMLKKELIKELRQYPIQAPKDEDYCFTKDFMLLLFKTLCTYQTIIQEVVKEQFWQKRLEFYKSNDMRNYSESIVQRTSQISIVSIEVKDIIFDYFNIINKEYEMSFEKYKTDEEYTRKMNEIKKSIEAEYIDSKAELPPQLTKEKTQQIVDTKQNFMNLVIMRMMNEGEAQMTQNGQIGLTQSALMIEFMKFDDKLYLEEGFRREQVDKAVNLYQVKASEYQRVAPSEGSVPEAHELRTPAQSIQGEDLRASGQKIMLL</sequence>
<keyword evidence="2" id="KW-0472">Membrane</keyword>
<keyword evidence="2" id="KW-1133">Transmembrane helix</keyword>
<proteinExistence type="predicted"/>
<dbReference type="AlphaFoldDB" id="A0A077ZX71"/>
<keyword evidence="2" id="KW-0812">Transmembrane</keyword>
<evidence type="ECO:0000256" key="2">
    <source>
        <dbReference type="SAM" id="Phobius"/>
    </source>
</evidence>
<organism evidence="3 4">
    <name type="scientific">Stylonychia lemnae</name>
    <name type="common">Ciliate</name>
    <dbReference type="NCBI Taxonomy" id="5949"/>
    <lineage>
        <taxon>Eukaryota</taxon>
        <taxon>Sar</taxon>
        <taxon>Alveolata</taxon>
        <taxon>Ciliophora</taxon>
        <taxon>Intramacronucleata</taxon>
        <taxon>Spirotrichea</taxon>
        <taxon>Stichotrichia</taxon>
        <taxon>Sporadotrichida</taxon>
        <taxon>Oxytrichidae</taxon>
        <taxon>Stylonychinae</taxon>
        <taxon>Stylonychia</taxon>
    </lineage>
</organism>
<evidence type="ECO:0008006" key="5">
    <source>
        <dbReference type="Google" id="ProtNLM"/>
    </source>
</evidence>